<gene>
    <name evidence="9" type="ORF">MKY91_04350</name>
</gene>
<evidence type="ECO:0000256" key="3">
    <source>
        <dbReference type="ARBA" id="ARBA00022448"/>
    </source>
</evidence>
<evidence type="ECO:0000256" key="4">
    <source>
        <dbReference type="ARBA" id="ARBA00022475"/>
    </source>
</evidence>
<feature type="transmembrane region" description="Helical" evidence="8">
    <location>
        <begin position="46"/>
        <end position="65"/>
    </location>
</feature>
<feature type="transmembrane region" description="Helical" evidence="8">
    <location>
        <begin position="171"/>
        <end position="190"/>
    </location>
</feature>
<feature type="transmembrane region" description="Helical" evidence="8">
    <location>
        <begin position="7"/>
        <end position="40"/>
    </location>
</feature>
<keyword evidence="4 8" id="KW-1003">Cell membrane</keyword>
<dbReference type="RefSeq" id="WP_343129520.1">
    <property type="nucleotide sequence ID" value="NZ_JBCITK010000001.1"/>
</dbReference>
<proteinExistence type="inferred from homology"/>
<dbReference type="InterPro" id="IPR002781">
    <property type="entry name" value="TM_pro_TauE-like"/>
</dbReference>
<evidence type="ECO:0000313" key="10">
    <source>
        <dbReference type="Proteomes" id="UP001418796"/>
    </source>
</evidence>
<evidence type="ECO:0000256" key="1">
    <source>
        <dbReference type="ARBA" id="ARBA00004651"/>
    </source>
</evidence>
<evidence type="ECO:0000256" key="8">
    <source>
        <dbReference type="RuleBase" id="RU363041"/>
    </source>
</evidence>
<reference evidence="9 10" key="1">
    <citation type="submission" date="2024-03" db="EMBL/GenBank/DDBJ databases">
        <title>Bacilli Hybrid Assemblies.</title>
        <authorList>
            <person name="Kovac J."/>
        </authorList>
    </citation>
    <scope>NUCLEOTIDE SEQUENCE [LARGE SCALE GENOMIC DNA]</scope>
    <source>
        <strain evidence="9 10">FSL R7-0666</strain>
    </source>
</reference>
<evidence type="ECO:0000256" key="7">
    <source>
        <dbReference type="ARBA" id="ARBA00023136"/>
    </source>
</evidence>
<accession>A0ABU9VGQ7</accession>
<dbReference type="PANTHER" id="PTHR30269:SF37">
    <property type="entry name" value="MEMBRANE TRANSPORTER PROTEIN"/>
    <property type="match status" value="1"/>
</dbReference>
<feature type="transmembrane region" description="Helical" evidence="8">
    <location>
        <begin position="140"/>
        <end position="165"/>
    </location>
</feature>
<keyword evidence="3" id="KW-0813">Transport</keyword>
<protein>
    <recommendedName>
        <fullName evidence="8">Probable membrane transporter protein</fullName>
    </recommendedName>
</protein>
<dbReference type="PANTHER" id="PTHR30269">
    <property type="entry name" value="TRANSMEMBRANE PROTEIN YFCA"/>
    <property type="match status" value="1"/>
</dbReference>
<keyword evidence="10" id="KW-1185">Reference proteome</keyword>
<dbReference type="Proteomes" id="UP001418796">
    <property type="component" value="Unassembled WGS sequence"/>
</dbReference>
<dbReference type="EMBL" id="JBCITK010000001">
    <property type="protein sequence ID" value="MEN0642393.1"/>
    <property type="molecule type" value="Genomic_DNA"/>
</dbReference>
<evidence type="ECO:0000256" key="2">
    <source>
        <dbReference type="ARBA" id="ARBA00009142"/>
    </source>
</evidence>
<evidence type="ECO:0000313" key="9">
    <source>
        <dbReference type="EMBL" id="MEN0642393.1"/>
    </source>
</evidence>
<name>A0ABU9VGQ7_9BACI</name>
<feature type="transmembrane region" description="Helical" evidence="8">
    <location>
        <begin position="77"/>
        <end position="95"/>
    </location>
</feature>
<sequence>MGLIRILFILVFALVFVGAFLQSISGIGTGLVVVSVLPLFMTVKDTTLLILTILIFGGLTAAIKYYRYIEWKKIAEFLIYVLIGRLVAFFILTTYGELDVIKVWLGGFLFLVALYQLLLPRFSKKETTRKYPNRLVSFTLGILAGIVGGLFGIGGIFVATFFIMLYPNQRFSYIVSIQVSAIISSIFSISLHAANGDIEASLLAYLIVGIIAVILGTVVGFKSLDKTKPQTIKRNLLILILIASLNLMLFS</sequence>
<feature type="transmembrane region" description="Helical" evidence="8">
    <location>
        <begin position="202"/>
        <end position="220"/>
    </location>
</feature>
<feature type="transmembrane region" description="Helical" evidence="8">
    <location>
        <begin position="232"/>
        <end position="250"/>
    </location>
</feature>
<keyword evidence="7 8" id="KW-0472">Membrane</keyword>
<evidence type="ECO:0000256" key="6">
    <source>
        <dbReference type="ARBA" id="ARBA00022989"/>
    </source>
</evidence>
<feature type="transmembrane region" description="Helical" evidence="8">
    <location>
        <begin position="101"/>
        <end position="119"/>
    </location>
</feature>
<dbReference type="InterPro" id="IPR052017">
    <property type="entry name" value="TSUP"/>
</dbReference>
<organism evidence="9 10">
    <name type="scientific">Alkalicoccobacillus gibsonii</name>
    <dbReference type="NCBI Taxonomy" id="79881"/>
    <lineage>
        <taxon>Bacteria</taxon>
        <taxon>Bacillati</taxon>
        <taxon>Bacillota</taxon>
        <taxon>Bacilli</taxon>
        <taxon>Bacillales</taxon>
        <taxon>Bacillaceae</taxon>
        <taxon>Alkalicoccobacillus</taxon>
    </lineage>
</organism>
<comment type="subcellular location">
    <subcellularLocation>
        <location evidence="1 8">Cell membrane</location>
        <topology evidence="1 8">Multi-pass membrane protein</topology>
    </subcellularLocation>
</comment>
<comment type="similarity">
    <text evidence="2 8">Belongs to the 4-toluene sulfonate uptake permease (TSUP) (TC 2.A.102) family.</text>
</comment>
<dbReference type="Pfam" id="PF01925">
    <property type="entry name" value="TauE"/>
    <property type="match status" value="1"/>
</dbReference>
<keyword evidence="5 8" id="KW-0812">Transmembrane</keyword>
<evidence type="ECO:0000256" key="5">
    <source>
        <dbReference type="ARBA" id="ARBA00022692"/>
    </source>
</evidence>
<comment type="caution">
    <text evidence="9">The sequence shown here is derived from an EMBL/GenBank/DDBJ whole genome shotgun (WGS) entry which is preliminary data.</text>
</comment>
<keyword evidence="6 8" id="KW-1133">Transmembrane helix</keyword>